<evidence type="ECO:0000313" key="2">
    <source>
        <dbReference type="EMBL" id="KAF9589912.1"/>
    </source>
</evidence>
<keyword evidence="3" id="KW-1185">Reference proteome</keyword>
<comment type="caution">
    <text evidence="2">The sequence shown here is derived from an EMBL/GenBank/DDBJ whole genome shotgun (WGS) entry which is preliminary data.</text>
</comment>
<dbReference type="EMBL" id="JADFTS010000009">
    <property type="protein sequence ID" value="KAF9589912.1"/>
    <property type="molecule type" value="Genomic_DNA"/>
</dbReference>
<gene>
    <name evidence="2" type="ORF">IFM89_029528</name>
</gene>
<protein>
    <submittedName>
        <fullName evidence="2">Uncharacterized protein</fullName>
    </submittedName>
</protein>
<dbReference type="AlphaFoldDB" id="A0A835LEX1"/>
<feature type="compositionally biased region" description="Basic and acidic residues" evidence="1">
    <location>
        <begin position="24"/>
        <end position="48"/>
    </location>
</feature>
<evidence type="ECO:0000313" key="3">
    <source>
        <dbReference type="Proteomes" id="UP000631114"/>
    </source>
</evidence>
<feature type="region of interest" description="Disordered" evidence="1">
    <location>
        <begin position="24"/>
        <end position="52"/>
    </location>
</feature>
<name>A0A835LEX1_9MAGN</name>
<organism evidence="2 3">
    <name type="scientific">Coptis chinensis</name>
    <dbReference type="NCBI Taxonomy" id="261450"/>
    <lineage>
        <taxon>Eukaryota</taxon>
        <taxon>Viridiplantae</taxon>
        <taxon>Streptophyta</taxon>
        <taxon>Embryophyta</taxon>
        <taxon>Tracheophyta</taxon>
        <taxon>Spermatophyta</taxon>
        <taxon>Magnoliopsida</taxon>
        <taxon>Ranunculales</taxon>
        <taxon>Ranunculaceae</taxon>
        <taxon>Coptidoideae</taxon>
        <taxon>Coptis</taxon>
    </lineage>
</organism>
<dbReference type="Proteomes" id="UP000631114">
    <property type="component" value="Unassembled WGS sequence"/>
</dbReference>
<evidence type="ECO:0000256" key="1">
    <source>
        <dbReference type="SAM" id="MobiDB-lite"/>
    </source>
</evidence>
<reference evidence="2 3" key="1">
    <citation type="submission" date="2020-10" db="EMBL/GenBank/DDBJ databases">
        <title>The Coptis chinensis genome and diversification of protoberbering-type alkaloids.</title>
        <authorList>
            <person name="Wang B."/>
            <person name="Shu S."/>
            <person name="Song C."/>
            <person name="Liu Y."/>
        </authorList>
    </citation>
    <scope>NUCLEOTIDE SEQUENCE [LARGE SCALE GENOMIC DNA]</scope>
    <source>
        <strain evidence="2">HL-2020</strain>
        <tissue evidence="2">Leaf</tissue>
    </source>
</reference>
<dbReference type="OrthoDB" id="413520at2759"/>
<proteinExistence type="predicted"/>
<accession>A0A835LEX1</accession>
<sequence length="98" mass="11483">MQMDNIYQHDNIYLYIMESKARGDCSRNGTPHDQENNQVEKVEKHESNDDIENCDGAEELEDCVKKKVYEVEKSVGVGPWELSDWEARRYRSMAARLL</sequence>